<organism evidence="2 3">
    <name type="scientific">Olsenella profusa F0195</name>
    <dbReference type="NCBI Taxonomy" id="1125712"/>
    <lineage>
        <taxon>Bacteria</taxon>
        <taxon>Bacillati</taxon>
        <taxon>Actinomycetota</taxon>
        <taxon>Coriobacteriia</taxon>
        <taxon>Coriobacteriales</taxon>
        <taxon>Atopobiaceae</taxon>
        <taxon>Olsenella</taxon>
    </lineage>
</organism>
<dbReference type="AlphaFoldDB" id="U2USZ2"/>
<accession>U2USZ2</accession>
<feature type="region of interest" description="Disordered" evidence="1">
    <location>
        <begin position="29"/>
        <end position="50"/>
    </location>
</feature>
<dbReference type="Proteomes" id="UP000016638">
    <property type="component" value="Unassembled WGS sequence"/>
</dbReference>
<name>U2USZ2_9ACTN</name>
<evidence type="ECO:0000313" key="3">
    <source>
        <dbReference type="Proteomes" id="UP000016638"/>
    </source>
</evidence>
<comment type="caution">
    <text evidence="2">The sequence shown here is derived from an EMBL/GenBank/DDBJ whole genome shotgun (WGS) entry which is preliminary data.</text>
</comment>
<sequence>MLDIITSIVIVVLLSRLNVEKTIKQEQEEIKARHETSGAADAPAVTAKGG</sequence>
<gene>
    <name evidence="2" type="ORF">HMPREF1316_0652</name>
</gene>
<dbReference type="EMBL" id="AWEZ01000069">
    <property type="protein sequence ID" value="ERL06227.1"/>
    <property type="molecule type" value="Genomic_DNA"/>
</dbReference>
<reference evidence="2 3" key="1">
    <citation type="submission" date="2013-08" db="EMBL/GenBank/DDBJ databases">
        <authorList>
            <person name="Durkin A.S."/>
            <person name="Haft D.R."/>
            <person name="McCorrison J."/>
            <person name="Torralba M."/>
            <person name="Gillis M."/>
            <person name="Haft D.H."/>
            <person name="Methe B."/>
            <person name="Sutton G."/>
            <person name="Nelson K.E."/>
        </authorList>
    </citation>
    <scope>NUCLEOTIDE SEQUENCE [LARGE SCALE GENOMIC DNA]</scope>
    <source>
        <strain evidence="2 3">F0195</strain>
    </source>
</reference>
<proteinExistence type="predicted"/>
<protein>
    <submittedName>
        <fullName evidence="2">Uncharacterized protein</fullName>
    </submittedName>
</protein>
<evidence type="ECO:0000313" key="2">
    <source>
        <dbReference type="EMBL" id="ERL06227.1"/>
    </source>
</evidence>
<evidence type="ECO:0000256" key="1">
    <source>
        <dbReference type="SAM" id="MobiDB-lite"/>
    </source>
</evidence>
<keyword evidence="3" id="KW-1185">Reference proteome</keyword>
<dbReference type="RefSeq" id="WP_021727283.1">
    <property type="nucleotide sequence ID" value="NZ_AWEZ01000069.1"/>
</dbReference>
<dbReference type="PATRIC" id="fig|1125712.3.peg.2312"/>